<proteinExistence type="predicted"/>
<organism evidence="1">
    <name type="scientific">Leptospira borgpetersenii serovar Ballum</name>
    <dbReference type="NCBI Taxonomy" id="280505"/>
    <lineage>
        <taxon>Bacteria</taxon>
        <taxon>Pseudomonadati</taxon>
        <taxon>Spirochaetota</taxon>
        <taxon>Spirochaetia</taxon>
        <taxon>Leptospirales</taxon>
        <taxon>Leptospiraceae</taxon>
        <taxon>Leptospira</taxon>
    </lineage>
</organism>
<evidence type="ECO:0000313" key="2">
    <source>
        <dbReference type="Proteomes" id="UP000058857"/>
    </source>
</evidence>
<dbReference type="Proteomes" id="UP000058857">
    <property type="component" value="Chromosome 1"/>
</dbReference>
<dbReference type="AntiFam" id="ANF00053">
    <property type="entry name" value="Translation of DNA repeat"/>
</dbReference>
<reference evidence="1 2" key="1">
    <citation type="journal article" date="2015" name="PLoS Negl. Trop. Dis.">
        <title>Distribution of Plasmids in Distinct Leptospira Pathogenic Species.</title>
        <authorList>
            <person name="Wang Y."/>
            <person name="Zhuang X."/>
            <person name="Zhong Y."/>
            <person name="Zhang C."/>
            <person name="Zhang Y."/>
            <person name="Zeng L."/>
            <person name="Zhu Y."/>
            <person name="He P."/>
            <person name="Dong K."/>
            <person name="Pal U."/>
            <person name="Guo X."/>
            <person name="Qin J."/>
        </authorList>
    </citation>
    <scope>NUCLEOTIDE SEQUENCE [LARGE SCALE GENOMIC DNA]</scope>
    <source>
        <strain evidence="1 2">56604</strain>
    </source>
</reference>
<protein>
    <submittedName>
        <fullName evidence="1">Uncharacterized protein</fullName>
    </submittedName>
</protein>
<gene>
    <name evidence="1" type="ORF">LBBP_03768</name>
</gene>
<dbReference type="EMBL" id="CP012029">
    <property type="protein sequence ID" value="ALO27937.1"/>
    <property type="molecule type" value="Genomic_DNA"/>
</dbReference>
<accession>A0A0S2IWB4</accession>
<dbReference type="AlphaFoldDB" id="A0A0S2IWB4"/>
<name>A0A0S2IWB4_LEPBO</name>
<evidence type="ECO:0000313" key="1">
    <source>
        <dbReference type="EMBL" id="ALO27937.1"/>
    </source>
</evidence>
<sequence>MIVLISFQVLGQVLNKTASIDRFHEIETDGELIFQQLIPIRKILSLQGQFNNPFDK</sequence>
<dbReference type="PATRIC" id="fig|280505.15.peg.3671"/>